<dbReference type="InterPro" id="IPR012906">
    <property type="entry name" value="PaaX-like_N"/>
</dbReference>
<dbReference type="Pfam" id="PF08223">
    <property type="entry name" value="PaaX_C"/>
    <property type="match status" value="1"/>
</dbReference>
<dbReference type="RefSeq" id="WP_142083681.1">
    <property type="nucleotide sequence ID" value="NZ_VFPT01000001.1"/>
</dbReference>
<dbReference type="Gene3D" id="1.10.10.10">
    <property type="entry name" value="Winged helix-like DNA-binding domain superfamily/Winged helix DNA-binding domain"/>
    <property type="match status" value="1"/>
</dbReference>
<name>A0A543KI67_9RHOB</name>
<dbReference type="AlphaFoldDB" id="A0A543KI67"/>
<dbReference type="PANTHER" id="PTHR30319:SF1">
    <property type="entry name" value="TRANSCRIPTIONAL REPRESSOR PAAX"/>
    <property type="match status" value="1"/>
</dbReference>
<accession>A0A543KI67</accession>
<dbReference type="InterPro" id="IPR011965">
    <property type="entry name" value="PaaX_trns_reg"/>
</dbReference>
<protein>
    <submittedName>
        <fullName evidence="3">PaaX family transcriptional regulator</fullName>
    </submittedName>
</protein>
<evidence type="ECO:0000259" key="2">
    <source>
        <dbReference type="Pfam" id="PF08223"/>
    </source>
</evidence>
<reference evidence="3 4" key="1">
    <citation type="submission" date="2019-06" db="EMBL/GenBank/DDBJ databases">
        <title>Genomic Encyclopedia of Archaeal and Bacterial Type Strains, Phase II (KMG-II): from individual species to whole genera.</title>
        <authorList>
            <person name="Goeker M."/>
        </authorList>
    </citation>
    <scope>NUCLEOTIDE SEQUENCE [LARGE SCALE GENOMIC DNA]</scope>
    <source>
        <strain evidence="3 4">DSM 18423</strain>
    </source>
</reference>
<dbReference type="PIRSF" id="PIRSF020623">
    <property type="entry name" value="PaaX"/>
    <property type="match status" value="1"/>
</dbReference>
<keyword evidence="4" id="KW-1185">Reference proteome</keyword>
<feature type="domain" description="Transcriptional repressor PaaX-like C-terminal" evidence="2">
    <location>
        <begin position="169"/>
        <end position="254"/>
    </location>
</feature>
<dbReference type="GO" id="GO:0006351">
    <property type="term" value="P:DNA-templated transcription"/>
    <property type="evidence" value="ECO:0007669"/>
    <property type="project" value="InterPro"/>
</dbReference>
<dbReference type="PANTHER" id="PTHR30319">
    <property type="entry name" value="PHENYLACETIC ACID REGULATOR-RELATED TRANSCRIPTIONAL REPRESSOR"/>
    <property type="match status" value="1"/>
</dbReference>
<dbReference type="EMBL" id="VFPT01000001">
    <property type="protein sequence ID" value="TQM94727.1"/>
    <property type="molecule type" value="Genomic_DNA"/>
</dbReference>
<dbReference type="InterPro" id="IPR036388">
    <property type="entry name" value="WH-like_DNA-bd_sf"/>
</dbReference>
<sequence>MGAATFSDLTLPQPIRAGSFIVTVFGDVIAPRGGEVWIGNLIEFCAPFGISETLIRTAVSRLVSAEQLIGLRKGRRSFYRLTDAARAEYRQAADIIYGPADDLPWRVLFFAQGAAATQIAAMGLHGYVALNDLCAFGPARGPVPDGALALTAPIDGAQDQLPGLGATLWDLDALGQEYEGFLTLAAQVEQMGHLPPPDALQARVLLVHAFRQIILRDPRLPSAALPPDWAGQRARKQFAQAYLALSDAADSHVAACFQGADGLLETLNPEGVSRYDLLRRSVNI</sequence>
<proteinExistence type="predicted"/>
<dbReference type="Gene3D" id="1.20.58.1460">
    <property type="match status" value="1"/>
</dbReference>
<organism evidence="3 4">
    <name type="scientific">Roseinatronobacter monicus</name>
    <dbReference type="NCBI Taxonomy" id="393481"/>
    <lineage>
        <taxon>Bacteria</taxon>
        <taxon>Pseudomonadati</taxon>
        <taxon>Pseudomonadota</taxon>
        <taxon>Alphaproteobacteria</taxon>
        <taxon>Rhodobacterales</taxon>
        <taxon>Paracoccaceae</taxon>
        <taxon>Roseinatronobacter</taxon>
    </lineage>
</organism>
<gene>
    <name evidence="3" type="ORF">BD293_3413</name>
</gene>
<evidence type="ECO:0000259" key="1">
    <source>
        <dbReference type="Pfam" id="PF07848"/>
    </source>
</evidence>
<comment type="caution">
    <text evidence="3">The sequence shown here is derived from an EMBL/GenBank/DDBJ whole genome shotgun (WGS) entry which is preliminary data.</text>
</comment>
<feature type="domain" description="Transcriptional repressor PaaX-like N-terminal" evidence="1">
    <location>
        <begin position="16"/>
        <end position="84"/>
    </location>
</feature>
<dbReference type="Proteomes" id="UP000320582">
    <property type="component" value="Unassembled WGS sequence"/>
</dbReference>
<dbReference type="OrthoDB" id="2270427at2"/>
<evidence type="ECO:0000313" key="4">
    <source>
        <dbReference type="Proteomes" id="UP000320582"/>
    </source>
</evidence>
<evidence type="ECO:0000313" key="3">
    <source>
        <dbReference type="EMBL" id="TQM94727.1"/>
    </source>
</evidence>
<dbReference type="Pfam" id="PF07848">
    <property type="entry name" value="PaaX"/>
    <property type="match status" value="1"/>
</dbReference>
<dbReference type="InterPro" id="IPR013225">
    <property type="entry name" value="PaaX_C"/>
</dbReference>